<dbReference type="InterPro" id="IPR008901">
    <property type="entry name" value="ACER"/>
</dbReference>
<keyword evidence="3 9" id="KW-0812">Transmembrane</keyword>
<dbReference type="Pfam" id="PF05875">
    <property type="entry name" value="Ceramidase"/>
    <property type="match status" value="1"/>
</dbReference>
<feature type="transmembrane region" description="Helical" evidence="9">
    <location>
        <begin position="130"/>
        <end position="149"/>
    </location>
</feature>
<evidence type="ECO:0000256" key="8">
    <source>
        <dbReference type="PIRSR" id="PIRSR608901-2"/>
    </source>
</evidence>
<feature type="transmembrane region" description="Helical" evidence="9">
    <location>
        <begin position="213"/>
        <end position="236"/>
    </location>
</feature>
<comment type="cofactor">
    <cofactor evidence="8">
        <name>Zn(2+)</name>
        <dbReference type="ChEBI" id="CHEBI:29105"/>
    </cofactor>
</comment>
<feature type="binding site" evidence="7">
    <location>
        <position position="86"/>
    </location>
    <ligand>
        <name>Ca(2+)</name>
        <dbReference type="ChEBI" id="CHEBI:29108"/>
    </ligand>
</feature>
<feature type="binding site" evidence="8">
    <location>
        <position position="289"/>
    </location>
    <ligand>
        <name>Zn(2+)</name>
        <dbReference type="ChEBI" id="CHEBI:29105"/>
        <note>catalytic</note>
    </ligand>
</feature>
<evidence type="ECO:0000256" key="4">
    <source>
        <dbReference type="ARBA" id="ARBA00022801"/>
    </source>
</evidence>
<comment type="function">
    <text evidence="9">Hydrolyzes the sphingolipid ceramide into sphingosine and free fatty acid.</text>
</comment>
<protein>
    <recommendedName>
        <fullName evidence="9">Alkaline ceramidase</fullName>
        <ecNumber evidence="9">3.5.1.-</ecNumber>
    </recommendedName>
</protein>
<evidence type="ECO:0000256" key="7">
    <source>
        <dbReference type="PIRSR" id="PIRSR608901-1"/>
    </source>
</evidence>
<dbReference type="AlphaFoldDB" id="A0A817QN98"/>
<feature type="binding site" evidence="7">
    <location>
        <position position="100"/>
    </location>
    <ligand>
        <name>Ca(2+)</name>
        <dbReference type="ChEBI" id="CHEBI:29108"/>
    </ligand>
</feature>
<evidence type="ECO:0000256" key="1">
    <source>
        <dbReference type="ARBA" id="ARBA00004141"/>
    </source>
</evidence>
<feature type="transmembrane region" description="Helical" evidence="9">
    <location>
        <begin position="161"/>
        <end position="177"/>
    </location>
</feature>
<feature type="binding site" evidence="8">
    <location>
        <position position="148"/>
    </location>
    <ligand>
        <name>Zn(2+)</name>
        <dbReference type="ChEBI" id="CHEBI:29105"/>
        <note>catalytic</note>
    </ligand>
</feature>
<comment type="similarity">
    <text evidence="2 9">Belongs to the alkaline ceramidase family.</text>
</comment>
<keyword evidence="9" id="KW-0443">Lipid metabolism</keyword>
<dbReference type="Proteomes" id="UP000663833">
    <property type="component" value="Unassembled WGS sequence"/>
</dbReference>
<feature type="transmembrane region" description="Helical" evidence="9">
    <location>
        <begin position="189"/>
        <end position="207"/>
    </location>
</feature>
<feature type="transmembrane region" description="Helical" evidence="9">
    <location>
        <begin position="31"/>
        <end position="49"/>
    </location>
</feature>
<evidence type="ECO:0000256" key="2">
    <source>
        <dbReference type="ARBA" id="ARBA00009780"/>
    </source>
</evidence>
<dbReference type="GO" id="GO:0046514">
    <property type="term" value="P:ceramide catabolic process"/>
    <property type="evidence" value="ECO:0007669"/>
    <property type="project" value="TreeGrafter"/>
</dbReference>
<gene>
    <name evidence="10" type="ORF">LUA448_LOCUS2699</name>
</gene>
<feature type="transmembrane region" description="Helical" evidence="9">
    <location>
        <begin position="286"/>
        <end position="309"/>
    </location>
</feature>
<sequence length="359" mass="41739">MTRCEQIVTHTNVASHTRLTRELQRQSNMRSSIVILQILSSTILWHVAVDARAVLASHSHPSDVKNFESKLDTNIGYWSPSTSSIDWCERNYVITKYIAEFWNCLSSFSMCILGGILFIRGLYNKIESRFLWSSLGFAFVGLGSAYFHGTLTHVGQMADELPMVYSMIIWWFILIKMNELRQLKSKTSSIDISIIFGIFYGLLWTYVHSLQAFVLIFQVHISMMVVGGMIKLIYLYRQPHHHVYRIKCLLLVYVSLIISAFVCWIMDQQLCERMNSISRFNPQLHAWWHVIGAVHCHLGIVCAEAMRLLSIKYQQHQMKNLQSSKQPFKPEDHLHFNFYLGLPYVDYSKEKQTNKAKIQ</sequence>
<proteinExistence type="inferred from homology"/>
<comment type="caution">
    <text evidence="9">Lacks conserved residue(s) required for the propagation of feature annotation.</text>
</comment>
<keyword evidence="7" id="KW-0106">Calcium</keyword>
<name>A0A817QN98_9BILA</name>
<evidence type="ECO:0000256" key="9">
    <source>
        <dbReference type="RuleBase" id="RU364079"/>
    </source>
</evidence>
<accession>A0A817QN98</accession>
<feature type="binding site" evidence="7">
    <location>
        <position position="89"/>
    </location>
    <ligand>
        <name>Ca(2+)</name>
        <dbReference type="ChEBI" id="CHEBI:29108"/>
    </ligand>
</feature>
<dbReference type="GO" id="GO:0046513">
    <property type="term" value="P:ceramide biosynthetic process"/>
    <property type="evidence" value="ECO:0007669"/>
    <property type="project" value="TreeGrafter"/>
</dbReference>
<dbReference type="GO" id="GO:0005789">
    <property type="term" value="C:endoplasmic reticulum membrane"/>
    <property type="evidence" value="ECO:0007669"/>
    <property type="project" value="TreeGrafter"/>
</dbReference>
<dbReference type="EC" id="3.5.1.-" evidence="9"/>
<keyword evidence="6 9" id="KW-0472">Membrane</keyword>
<feature type="binding site" evidence="7">
    <location>
        <position position="91"/>
    </location>
    <ligand>
        <name>Ca(2+)</name>
        <dbReference type="ChEBI" id="CHEBI:29108"/>
    </ligand>
</feature>
<evidence type="ECO:0000313" key="10">
    <source>
        <dbReference type="EMBL" id="CAF3209686.1"/>
    </source>
</evidence>
<evidence type="ECO:0000256" key="3">
    <source>
        <dbReference type="ARBA" id="ARBA00022692"/>
    </source>
</evidence>
<comment type="caution">
    <text evidence="10">The sequence shown here is derived from an EMBL/GenBank/DDBJ whole genome shotgun (WGS) entry which is preliminary data.</text>
</comment>
<keyword evidence="8" id="KW-0862">Zinc</keyword>
<evidence type="ECO:0000256" key="6">
    <source>
        <dbReference type="ARBA" id="ARBA00023136"/>
    </source>
</evidence>
<keyword evidence="7" id="KW-0479">Metal-binding</keyword>
<keyword evidence="5 9" id="KW-1133">Transmembrane helix</keyword>
<reference evidence="10" key="1">
    <citation type="submission" date="2021-02" db="EMBL/GenBank/DDBJ databases">
        <authorList>
            <person name="Nowell W R."/>
        </authorList>
    </citation>
    <scope>NUCLEOTIDE SEQUENCE</scope>
</reference>
<comment type="subcellular location">
    <subcellularLocation>
        <location evidence="1">Membrane</location>
        <topology evidence="1">Multi-pass membrane protein</topology>
    </subcellularLocation>
</comment>
<dbReference type="EMBL" id="CAJNYD010000073">
    <property type="protein sequence ID" value="CAF3209686.1"/>
    <property type="molecule type" value="Genomic_DNA"/>
</dbReference>
<dbReference type="GO" id="GO:0016811">
    <property type="term" value="F:hydrolase activity, acting on carbon-nitrogen (but not peptide) bonds, in linear amides"/>
    <property type="evidence" value="ECO:0007669"/>
    <property type="project" value="InterPro"/>
</dbReference>
<evidence type="ECO:0000313" key="11">
    <source>
        <dbReference type="Proteomes" id="UP000663833"/>
    </source>
</evidence>
<feature type="binding site" evidence="8">
    <location>
        <position position="285"/>
    </location>
    <ligand>
        <name>Zn(2+)</name>
        <dbReference type="ChEBI" id="CHEBI:29105"/>
        <note>catalytic</note>
    </ligand>
</feature>
<evidence type="ECO:0000256" key="5">
    <source>
        <dbReference type="ARBA" id="ARBA00022989"/>
    </source>
</evidence>
<feature type="binding site" evidence="7">
    <location>
        <position position="87"/>
    </location>
    <ligand>
        <name>Ca(2+)</name>
        <dbReference type="ChEBI" id="CHEBI:29108"/>
    </ligand>
</feature>
<keyword evidence="4 9" id="KW-0378">Hydrolase</keyword>
<feature type="transmembrane region" description="Helical" evidence="9">
    <location>
        <begin position="105"/>
        <end position="123"/>
    </location>
</feature>
<organism evidence="10 11">
    <name type="scientific">Rotaria socialis</name>
    <dbReference type="NCBI Taxonomy" id="392032"/>
    <lineage>
        <taxon>Eukaryota</taxon>
        <taxon>Metazoa</taxon>
        <taxon>Spiralia</taxon>
        <taxon>Gnathifera</taxon>
        <taxon>Rotifera</taxon>
        <taxon>Eurotatoria</taxon>
        <taxon>Bdelloidea</taxon>
        <taxon>Philodinida</taxon>
        <taxon>Philodinidae</taxon>
        <taxon>Rotaria</taxon>
    </lineage>
</organism>
<dbReference type="PANTHER" id="PTHR46187">
    <property type="entry name" value="ALKALINE CERAMIDASE 3"/>
    <property type="match status" value="1"/>
</dbReference>
<dbReference type="GO" id="GO:0046872">
    <property type="term" value="F:metal ion binding"/>
    <property type="evidence" value="ECO:0007669"/>
    <property type="project" value="UniProtKB-KW"/>
</dbReference>
<feature type="transmembrane region" description="Helical" evidence="9">
    <location>
        <begin position="248"/>
        <end position="266"/>
    </location>
</feature>
<dbReference type="PANTHER" id="PTHR46187:SF3">
    <property type="entry name" value="ALKALINE CERAMIDASE 3"/>
    <property type="match status" value="1"/>
</dbReference>